<dbReference type="InterPro" id="IPR015943">
    <property type="entry name" value="WD40/YVTN_repeat-like_dom_sf"/>
</dbReference>
<feature type="repeat" description="WD" evidence="1">
    <location>
        <begin position="128"/>
        <end position="162"/>
    </location>
</feature>
<evidence type="ECO:0000256" key="1">
    <source>
        <dbReference type="PROSITE-ProRule" id="PRU00221"/>
    </source>
</evidence>
<organism evidence="2 3">
    <name type="scientific">Morella rubra</name>
    <name type="common">Chinese bayberry</name>
    <dbReference type="NCBI Taxonomy" id="262757"/>
    <lineage>
        <taxon>Eukaryota</taxon>
        <taxon>Viridiplantae</taxon>
        <taxon>Streptophyta</taxon>
        <taxon>Embryophyta</taxon>
        <taxon>Tracheophyta</taxon>
        <taxon>Spermatophyta</taxon>
        <taxon>Magnoliopsida</taxon>
        <taxon>eudicotyledons</taxon>
        <taxon>Gunneridae</taxon>
        <taxon>Pentapetalae</taxon>
        <taxon>rosids</taxon>
        <taxon>fabids</taxon>
        <taxon>Fagales</taxon>
        <taxon>Myricaceae</taxon>
        <taxon>Morella</taxon>
    </lineage>
</organism>
<accession>A0A6A1UHE7</accession>
<comment type="caution">
    <text evidence="2">The sequence shown here is derived from an EMBL/GenBank/DDBJ whole genome shotgun (WGS) entry which is preliminary data.</text>
</comment>
<dbReference type="PANTHER" id="PTHR22844">
    <property type="entry name" value="F-BOX AND WD40 DOMAIN PROTEIN"/>
    <property type="match status" value="1"/>
</dbReference>
<dbReference type="AlphaFoldDB" id="A0A6A1UHE7"/>
<keyword evidence="3" id="KW-1185">Reference proteome</keyword>
<reference evidence="2 3" key="1">
    <citation type="journal article" date="2019" name="Plant Biotechnol. J.">
        <title>The red bayberry genome and genetic basis of sex determination.</title>
        <authorList>
            <person name="Jia H.M."/>
            <person name="Jia H.J."/>
            <person name="Cai Q.L."/>
            <person name="Wang Y."/>
            <person name="Zhao H.B."/>
            <person name="Yang W.F."/>
            <person name="Wang G.Y."/>
            <person name="Li Y.H."/>
            <person name="Zhan D.L."/>
            <person name="Shen Y.T."/>
            <person name="Niu Q.F."/>
            <person name="Chang L."/>
            <person name="Qiu J."/>
            <person name="Zhao L."/>
            <person name="Xie H.B."/>
            <person name="Fu W.Y."/>
            <person name="Jin J."/>
            <person name="Li X.W."/>
            <person name="Jiao Y."/>
            <person name="Zhou C.C."/>
            <person name="Tu T."/>
            <person name="Chai C.Y."/>
            <person name="Gao J.L."/>
            <person name="Fan L.J."/>
            <person name="van de Weg E."/>
            <person name="Wang J.Y."/>
            <person name="Gao Z.S."/>
        </authorList>
    </citation>
    <scope>NUCLEOTIDE SEQUENCE [LARGE SCALE GENOMIC DNA]</scope>
    <source>
        <tissue evidence="2">Leaves</tissue>
    </source>
</reference>
<gene>
    <name evidence="2" type="ORF">CJ030_MR0G016684</name>
</gene>
<feature type="repeat" description="WD" evidence="1">
    <location>
        <begin position="81"/>
        <end position="111"/>
    </location>
</feature>
<dbReference type="InterPro" id="IPR036322">
    <property type="entry name" value="WD40_repeat_dom_sf"/>
</dbReference>
<dbReference type="PROSITE" id="PS50082">
    <property type="entry name" value="WD_REPEATS_2"/>
    <property type="match status" value="2"/>
</dbReference>
<dbReference type="EMBL" id="RXIC02000426">
    <property type="protein sequence ID" value="KAB1199689.1"/>
    <property type="molecule type" value="Genomic_DNA"/>
</dbReference>
<name>A0A6A1UHE7_9ROSI</name>
<dbReference type="InterPro" id="IPR045182">
    <property type="entry name" value="JINGUBANG-like"/>
</dbReference>
<evidence type="ECO:0000313" key="3">
    <source>
        <dbReference type="Proteomes" id="UP000516437"/>
    </source>
</evidence>
<dbReference type="PANTHER" id="PTHR22844:SF334">
    <property type="entry name" value="PROTEIN JINGUBANG-LIKE"/>
    <property type="match status" value="1"/>
</dbReference>
<evidence type="ECO:0000313" key="2">
    <source>
        <dbReference type="EMBL" id="KAB1199689.1"/>
    </source>
</evidence>
<dbReference type="Gene3D" id="2.130.10.10">
    <property type="entry name" value="YVTN repeat-like/Quinoprotein amine dehydrogenase"/>
    <property type="match status" value="1"/>
</dbReference>
<dbReference type="Proteomes" id="UP000516437">
    <property type="component" value="Unassembled WGS sequence"/>
</dbReference>
<dbReference type="SUPFAM" id="SSF50978">
    <property type="entry name" value="WD40 repeat-like"/>
    <property type="match status" value="1"/>
</dbReference>
<proteinExistence type="predicted"/>
<sequence length="248" mass="26506">MVKSPESSSSTSFIRCLRERTPGSLVREKGQIYSMAATGDLLYTGSDTRTFGFGSINKGQLLGTKPLKSGESRTPNAWNQSDAHDDAVNCLVAGFDGLVLTGSADGTVKVWRRELQGKGTKHFFSQTLLKQECAISALAVNPEATFVYSGSSDGLVNYWEIEKSLSHGGVLKGHKLAVLCLATAGNLVFSGSADMGICVWKSTPEGEHTCLSMLTGHTGPVKCLAVEKDHETASAEQCWTLYSGMESL</sequence>
<dbReference type="SMART" id="SM00320">
    <property type="entry name" value="WD40"/>
    <property type="match status" value="4"/>
</dbReference>
<protein>
    <submittedName>
        <fullName evidence="2">F-box/WD repeat-containing protein sel-10</fullName>
    </submittedName>
</protein>
<dbReference type="PROSITE" id="PS50294">
    <property type="entry name" value="WD_REPEATS_REGION"/>
    <property type="match status" value="1"/>
</dbReference>
<dbReference type="OrthoDB" id="674604at2759"/>
<keyword evidence="1" id="KW-0853">WD repeat</keyword>
<dbReference type="Pfam" id="PF00400">
    <property type="entry name" value="WD40"/>
    <property type="match status" value="4"/>
</dbReference>
<dbReference type="InterPro" id="IPR001680">
    <property type="entry name" value="WD40_rpt"/>
</dbReference>